<dbReference type="EMBL" id="CM001224">
    <property type="protein sequence ID" value="KEH19354.1"/>
    <property type="molecule type" value="Genomic_DNA"/>
</dbReference>
<dbReference type="GO" id="GO:0045271">
    <property type="term" value="C:respiratory chain complex I"/>
    <property type="evidence" value="ECO:0000318"/>
    <property type="project" value="GO_Central"/>
</dbReference>
<reference evidence="16" key="5">
    <citation type="journal article" date="2018" name="Nat. Plants">
        <title>Whole-genome landscape of Medicago truncatula symbiotic genes.</title>
        <authorList>
            <person name="Pecrix Y."/>
            <person name="Gamas P."/>
            <person name="Carrere S."/>
        </authorList>
    </citation>
    <scope>NUCLEOTIDE SEQUENCE</scope>
    <source>
        <tissue evidence="16">Leaves</tissue>
    </source>
</reference>
<feature type="transmembrane region" description="Helical" evidence="13">
    <location>
        <begin position="29"/>
        <end position="48"/>
    </location>
</feature>
<evidence type="ECO:0000256" key="7">
    <source>
        <dbReference type="ARBA" id="ARBA00022792"/>
    </source>
</evidence>
<reference evidence="14 18" key="2">
    <citation type="journal article" date="2014" name="BMC Genomics">
        <title>An improved genome release (version Mt4.0) for the model legume Medicago truncatula.</title>
        <authorList>
            <person name="Tang H."/>
            <person name="Krishnakumar V."/>
            <person name="Bidwell S."/>
            <person name="Rosen B."/>
            <person name="Chan A."/>
            <person name="Zhou S."/>
            <person name="Gentzbittel L."/>
            <person name="Childs K.L."/>
            <person name="Yandell M."/>
            <person name="Gundlach H."/>
            <person name="Mayer K.F."/>
            <person name="Schwartz D.C."/>
            <person name="Town C.D."/>
        </authorList>
    </citation>
    <scope>GENOME REANNOTATION</scope>
    <source>
        <strain evidence="14">A17</strain>
        <strain evidence="17 18">cv. Jemalong A17</strain>
    </source>
</reference>
<feature type="region of interest" description="Disordered" evidence="12">
    <location>
        <begin position="1"/>
        <end position="20"/>
    </location>
</feature>
<dbReference type="AlphaFoldDB" id="G7IG51"/>
<keyword evidence="5" id="KW-0679">Respiratory chain</keyword>
<evidence type="ECO:0000313" key="14">
    <source>
        <dbReference type="EMBL" id="AES65180.1"/>
    </source>
</evidence>
<keyword evidence="18" id="KW-1185">Reference proteome</keyword>
<evidence type="ECO:0000256" key="6">
    <source>
        <dbReference type="ARBA" id="ARBA00022692"/>
    </source>
</evidence>
<dbReference type="GO" id="GO:0022900">
    <property type="term" value="P:electron transport chain"/>
    <property type="evidence" value="ECO:0007669"/>
    <property type="project" value="InterPro"/>
</dbReference>
<evidence type="ECO:0000256" key="4">
    <source>
        <dbReference type="ARBA" id="ARBA00022448"/>
    </source>
</evidence>
<dbReference type="EMBL" id="PSQE01000002">
    <property type="protein sequence ID" value="RHN73383.1"/>
    <property type="molecule type" value="Genomic_DNA"/>
</dbReference>
<dbReference type="EnsemblPlants" id="AES65180">
    <property type="protein sequence ID" value="AES65180"/>
    <property type="gene ID" value="MTR_2g036340"/>
</dbReference>
<evidence type="ECO:0000256" key="13">
    <source>
        <dbReference type="SAM" id="Phobius"/>
    </source>
</evidence>
<dbReference type="PaxDb" id="3880-AES65180"/>
<dbReference type="Proteomes" id="UP000265566">
    <property type="component" value="Chromosome 2"/>
</dbReference>
<dbReference type="EMBL" id="CM001218">
    <property type="protein sequence ID" value="AES65180.1"/>
    <property type="molecule type" value="Genomic_DNA"/>
</dbReference>
<proteinExistence type="inferred from homology"/>
<feature type="compositionally biased region" description="Basic and acidic residues" evidence="12">
    <location>
        <begin position="1"/>
        <end position="10"/>
    </location>
</feature>
<dbReference type="Proteomes" id="UP000002051">
    <property type="component" value="Chromosome 8"/>
</dbReference>
<comment type="subcellular location">
    <subcellularLocation>
        <location evidence="2">Mitochondrion inner membrane</location>
        <topology evidence="2">Single-pass membrane protein</topology>
        <orientation evidence="2">Matrix side</orientation>
    </subcellularLocation>
</comment>
<evidence type="ECO:0000313" key="16">
    <source>
        <dbReference type="EMBL" id="RHN73383.1"/>
    </source>
</evidence>
<evidence type="ECO:0000256" key="8">
    <source>
        <dbReference type="ARBA" id="ARBA00022982"/>
    </source>
</evidence>
<dbReference type="PANTHER" id="PTHR15082">
    <property type="entry name" value="NADH-UBIQUINONE OXIDOREDUCTASE B12 SUBUNIT"/>
    <property type="match status" value="1"/>
</dbReference>
<dbReference type="STRING" id="3880.G7IG51"/>
<dbReference type="Proteomes" id="UP000002051">
    <property type="component" value="Chromosome 2"/>
</dbReference>
<organism evidence="14 18">
    <name type="scientific">Medicago truncatula</name>
    <name type="common">Barrel medic</name>
    <name type="synonym">Medicago tribuloides</name>
    <dbReference type="NCBI Taxonomy" id="3880"/>
    <lineage>
        <taxon>Eukaryota</taxon>
        <taxon>Viridiplantae</taxon>
        <taxon>Streptophyta</taxon>
        <taxon>Embryophyta</taxon>
        <taxon>Tracheophyta</taxon>
        <taxon>Spermatophyta</taxon>
        <taxon>Magnoliopsida</taxon>
        <taxon>eudicotyledons</taxon>
        <taxon>Gunneridae</taxon>
        <taxon>Pentapetalae</taxon>
        <taxon>rosids</taxon>
        <taxon>fabids</taxon>
        <taxon>Fabales</taxon>
        <taxon>Fabaceae</taxon>
        <taxon>Papilionoideae</taxon>
        <taxon>50 kb inversion clade</taxon>
        <taxon>NPAAA clade</taxon>
        <taxon>Hologalegina</taxon>
        <taxon>IRL clade</taxon>
        <taxon>Trifolieae</taxon>
        <taxon>Medicago</taxon>
    </lineage>
</organism>
<dbReference type="GO" id="GO:0005743">
    <property type="term" value="C:mitochondrial inner membrane"/>
    <property type="evidence" value="ECO:0007669"/>
    <property type="project" value="UniProtKB-SubCell"/>
</dbReference>
<evidence type="ECO:0000313" key="15">
    <source>
        <dbReference type="EMBL" id="KEH19354.1"/>
    </source>
</evidence>
<evidence type="ECO:0000256" key="1">
    <source>
        <dbReference type="ARBA" id="ARBA00003195"/>
    </source>
</evidence>
<evidence type="ECO:0000313" key="18">
    <source>
        <dbReference type="Proteomes" id="UP000002051"/>
    </source>
</evidence>
<comment type="similarity">
    <text evidence="3">Belongs to the complex I NDUFB3 subunit family.</text>
</comment>
<evidence type="ECO:0000256" key="3">
    <source>
        <dbReference type="ARBA" id="ARBA00005667"/>
    </source>
</evidence>
<dbReference type="PANTHER" id="PTHR15082:SF2">
    <property type="entry name" value="NADH DEHYDROGENASE [UBIQUINONE] 1 BETA SUBCOMPLEX SUBUNIT 3"/>
    <property type="match status" value="1"/>
</dbReference>
<keyword evidence="6 13" id="KW-0812">Transmembrane</keyword>
<evidence type="ECO:0000256" key="9">
    <source>
        <dbReference type="ARBA" id="ARBA00022989"/>
    </source>
</evidence>
<evidence type="ECO:0000256" key="11">
    <source>
        <dbReference type="ARBA" id="ARBA00023136"/>
    </source>
</evidence>
<keyword evidence="10" id="KW-0496">Mitochondrion</keyword>
<accession>G7IG51</accession>
<reference evidence="14 18" key="1">
    <citation type="journal article" date="2011" name="Nature">
        <title>The Medicago genome provides insight into the evolution of rhizobial symbioses.</title>
        <authorList>
            <person name="Young N.D."/>
            <person name="Debelle F."/>
            <person name="Oldroyd G.E."/>
            <person name="Geurts R."/>
            <person name="Cannon S.B."/>
            <person name="Udvardi M.K."/>
            <person name="Benedito V.A."/>
            <person name="Mayer K.F."/>
            <person name="Gouzy J."/>
            <person name="Schoof H."/>
            <person name="Van de Peer Y."/>
            <person name="Proost S."/>
            <person name="Cook D.R."/>
            <person name="Meyers B.C."/>
            <person name="Spannagl M."/>
            <person name="Cheung F."/>
            <person name="De Mita S."/>
            <person name="Krishnakumar V."/>
            <person name="Gundlach H."/>
            <person name="Zhou S."/>
            <person name="Mudge J."/>
            <person name="Bharti A.K."/>
            <person name="Murray J.D."/>
            <person name="Naoumkina M.A."/>
            <person name="Rosen B."/>
            <person name="Silverstein K.A."/>
            <person name="Tang H."/>
            <person name="Rombauts S."/>
            <person name="Zhao P.X."/>
            <person name="Zhou P."/>
            <person name="Barbe V."/>
            <person name="Bardou P."/>
            <person name="Bechner M."/>
            <person name="Bellec A."/>
            <person name="Berger A."/>
            <person name="Berges H."/>
            <person name="Bidwell S."/>
            <person name="Bisseling T."/>
            <person name="Choisne N."/>
            <person name="Couloux A."/>
            <person name="Denny R."/>
            <person name="Deshpande S."/>
            <person name="Dai X."/>
            <person name="Doyle J.J."/>
            <person name="Dudez A.M."/>
            <person name="Farmer A.D."/>
            <person name="Fouteau S."/>
            <person name="Franken C."/>
            <person name="Gibelin C."/>
            <person name="Gish J."/>
            <person name="Goldstein S."/>
            <person name="Gonzalez A.J."/>
            <person name="Green P.J."/>
            <person name="Hallab A."/>
            <person name="Hartog M."/>
            <person name="Hua A."/>
            <person name="Humphray S.J."/>
            <person name="Jeong D.H."/>
            <person name="Jing Y."/>
            <person name="Jocker A."/>
            <person name="Kenton S.M."/>
            <person name="Kim D.J."/>
            <person name="Klee K."/>
            <person name="Lai H."/>
            <person name="Lang C."/>
            <person name="Lin S."/>
            <person name="Macmil S.L."/>
            <person name="Magdelenat G."/>
            <person name="Matthews L."/>
            <person name="McCorrison J."/>
            <person name="Monaghan E.L."/>
            <person name="Mun J.H."/>
            <person name="Najar F.Z."/>
            <person name="Nicholson C."/>
            <person name="Noirot C."/>
            <person name="O'Bleness M."/>
            <person name="Paule C.R."/>
            <person name="Poulain J."/>
            <person name="Prion F."/>
            <person name="Qin B."/>
            <person name="Qu C."/>
            <person name="Retzel E.F."/>
            <person name="Riddle C."/>
            <person name="Sallet E."/>
            <person name="Samain S."/>
            <person name="Samson N."/>
            <person name="Sanders I."/>
            <person name="Saurat O."/>
            <person name="Scarpelli C."/>
            <person name="Schiex T."/>
            <person name="Segurens B."/>
            <person name="Severin A.J."/>
            <person name="Sherrier D.J."/>
            <person name="Shi R."/>
            <person name="Sims S."/>
            <person name="Singer S.R."/>
            <person name="Sinharoy S."/>
            <person name="Sterck L."/>
            <person name="Viollet A."/>
            <person name="Wang B.B."/>
            <person name="Wang K."/>
            <person name="Wang M."/>
            <person name="Wang X."/>
            <person name="Warfsmann J."/>
            <person name="Weissenbach J."/>
            <person name="White D.D."/>
            <person name="White J.D."/>
            <person name="Wiley G.B."/>
            <person name="Wincker P."/>
            <person name="Xing Y."/>
            <person name="Yang L."/>
            <person name="Yao Z."/>
            <person name="Ying F."/>
            <person name="Zhai J."/>
            <person name="Zhou L."/>
            <person name="Zuber A."/>
            <person name="Denarie J."/>
            <person name="Dixon R.A."/>
            <person name="May G.D."/>
            <person name="Schwartz D.C."/>
            <person name="Rogers J."/>
            <person name="Quetier F."/>
            <person name="Town C.D."/>
            <person name="Roe B.A."/>
        </authorList>
    </citation>
    <scope>NUCLEOTIDE SEQUENCE [LARGE SCALE GENOMIC DNA]</scope>
    <source>
        <strain evidence="14">A17</strain>
        <strain evidence="17 18">cv. Jemalong A17</strain>
    </source>
</reference>
<name>G7IG51_MEDTR</name>
<dbReference type="HOGENOM" id="CLU_145518_3_0_1"/>
<dbReference type="EnsemblPlants" id="KEH19354">
    <property type="protein sequence ID" value="KEH19354"/>
    <property type="gene ID" value="MTR_8g046930"/>
</dbReference>
<comment type="function">
    <text evidence="1">Accessory subunit of the mitochondrial membrane respiratory chain NADH dehydrogenase (Complex I), that is believed not to be involved in catalysis. Complex I functions in the transfer of electrons from NADH to the respiratory chain. The immediate electron acceptor for the enzyme is believed to be ubiquinone.</text>
</comment>
<dbReference type="OMA" id="TCYINGI"/>
<sequence length="80" mass="9457">MHTTEFYRRRDERRKHPNVDNQMCHNTPALNITFVVFGVHLVAVKVYIKMNQVYSFSHHHQRGYVCATCYINGILSLHIV</sequence>
<evidence type="ECO:0000256" key="12">
    <source>
        <dbReference type="SAM" id="MobiDB-lite"/>
    </source>
</evidence>
<dbReference type="InterPro" id="IPR012576">
    <property type="entry name" value="NDUFB3"/>
</dbReference>
<keyword evidence="8" id="KW-0249">Electron transport</keyword>
<evidence type="ECO:0000313" key="19">
    <source>
        <dbReference type="Proteomes" id="UP000265566"/>
    </source>
</evidence>
<evidence type="ECO:0000313" key="17">
    <source>
        <dbReference type="EnsemblPlants" id="AES65180"/>
    </source>
</evidence>
<dbReference type="Gramene" id="rna9186">
    <property type="protein sequence ID" value="RHN73383.1"/>
    <property type="gene ID" value="gene9186"/>
</dbReference>
<protein>
    <submittedName>
        <fullName evidence="14">NADH dehydrogenase (Ubiquinone)S protein, putative</fullName>
    </submittedName>
</protein>
<keyword evidence="7" id="KW-0999">Mitochondrion inner membrane</keyword>
<evidence type="ECO:0000256" key="5">
    <source>
        <dbReference type="ARBA" id="ARBA00022660"/>
    </source>
</evidence>
<keyword evidence="9 13" id="KW-1133">Transmembrane helix</keyword>
<keyword evidence="11 13" id="KW-0472">Membrane</keyword>
<reference evidence="19" key="4">
    <citation type="journal article" date="2018" name="Nat. Plants">
        <title>Whole-genome landscape of Medicago truncatula symbiotic genes.</title>
        <authorList>
            <person name="Pecrix Y."/>
            <person name="Staton S.E."/>
            <person name="Sallet E."/>
            <person name="Lelandais-Briere C."/>
            <person name="Moreau S."/>
            <person name="Carrere S."/>
            <person name="Blein T."/>
            <person name="Jardinaud M.F."/>
            <person name="Latrasse D."/>
            <person name="Zouine M."/>
            <person name="Zahm M."/>
            <person name="Kreplak J."/>
            <person name="Mayjonade B."/>
            <person name="Satge C."/>
            <person name="Perez M."/>
            <person name="Cauet S."/>
            <person name="Marande W."/>
            <person name="Chantry-Darmon C."/>
            <person name="Lopez-Roques C."/>
            <person name="Bouchez O."/>
            <person name="Berard A."/>
            <person name="Debelle F."/>
            <person name="Munos S."/>
            <person name="Bendahmane A."/>
            <person name="Berges H."/>
            <person name="Niebel A."/>
            <person name="Buitink J."/>
            <person name="Frugier F."/>
            <person name="Benhamed M."/>
            <person name="Crespi M."/>
            <person name="Gouzy J."/>
            <person name="Gamas P."/>
        </authorList>
    </citation>
    <scope>NUCLEOTIDE SEQUENCE [LARGE SCALE GENOMIC DNA]</scope>
    <source>
        <strain evidence="19">cv. Jemalong A17</strain>
    </source>
</reference>
<reference evidence="17" key="3">
    <citation type="submission" date="2015-04" db="UniProtKB">
        <authorList>
            <consortium name="EnsemblPlants"/>
        </authorList>
    </citation>
    <scope>IDENTIFICATION</scope>
    <source>
        <strain evidence="17">cv. Jemalong A17</strain>
    </source>
</reference>
<evidence type="ECO:0000256" key="2">
    <source>
        <dbReference type="ARBA" id="ARBA00004298"/>
    </source>
</evidence>
<keyword evidence="4" id="KW-0813">Transport</keyword>
<evidence type="ECO:0000256" key="10">
    <source>
        <dbReference type="ARBA" id="ARBA00023128"/>
    </source>
</evidence>
<gene>
    <name evidence="14" type="ordered locus">MTR_2g036340</name>
    <name evidence="15" type="ordered locus">MTR_8g046930</name>
    <name evidence="16" type="ORF">MtrunA17_Chr2g0297841</name>
</gene>